<protein>
    <submittedName>
        <fullName evidence="4">(rape) hypothetical protein</fullName>
    </submittedName>
    <submittedName>
        <fullName evidence="5">BnaC06g43700D protein</fullName>
    </submittedName>
</protein>
<keyword evidence="2" id="KW-0131">Cell cycle</keyword>
<feature type="region of interest" description="Disordered" evidence="3">
    <location>
        <begin position="16"/>
        <end position="75"/>
    </location>
</feature>
<proteinExistence type="predicted"/>
<evidence type="ECO:0000313" key="6">
    <source>
        <dbReference type="Proteomes" id="UP000028999"/>
    </source>
</evidence>
<evidence type="ECO:0000256" key="2">
    <source>
        <dbReference type="ARBA" id="ARBA00023306"/>
    </source>
</evidence>
<keyword evidence="1" id="KW-0649">Protein kinase inhibitor</keyword>
<evidence type="ECO:0000313" key="5">
    <source>
        <dbReference type="EMBL" id="CDY61224.1"/>
    </source>
</evidence>
<dbReference type="PANTHER" id="PTHR33142:SF106">
    <property type="entry name" value="(RAPE) HYPOTHETICAL PROTEIN"/>
    <property type="match status" value="1"/>
</dbReference>
<dbReference type="Proteomes" id="UP000028999">
    <property type="component" value="Unassembled WGS sequence"/>
</dbReference>
<name>A0A078J8P2_BRANA</name>
<dbReference type="PANTHER" id="PTHR33142">
    <property type="entry name" value="CYCLIN-DEPENDENT PROTEIN KINASE INHIBITOR SMR13"/>
    <property type="match status" value="1"/>
</dbReference>
<reference evidence="4" key="3">
    <citation type="submission" date="2021-01" db="EMBL/GenBank/DDBJ databases">
        <authorList>
            <consortium name="Genoscope - CEA"/>
            <person name="William W."/>
        </authorList>
    </citation>
    <scope>NUCLEOTIDE SEQUENCE</scope>
</reference>
<sequence length="90" mass="10194">MEKSIAVTISVKALVDPKPEKEENKEEEDGFTTPSGPQFKIPPPVVCPPAPRRDSFKRKKIDKRRKKSTGRRLTSVKAQDLNTVFTRTQT</sequence>
<evidence type="ECO:0000313" key="4">
    <source>
        <dbReference type="EMBL" id="CAF2063844.1"/>
    </source>
</evidence>
<reference evidence="5" key="2">
    <citation type="submission" date="2014-06" db="EMBL/GenBank/DDBJ databases">
        <authorList>
            <person name="Genoscope - CEA"/>
        </authorList>
    </citation>
    <scope>NUCLEOTIDE SEQUENCE</scope>
</reference>
<feature type="compositionally biased region" description="Basic residues" evidence="3">
    <location>
        <begin position="55"/>
        <end position="70"/>
    </location>
</feature>
<dbReference type="GO" id="GO:0004860">
    <property type="term" value="F:protein kinase inhibitor activity"/>
    <property type="evidence" value="ECO:0007669"/>
    <property type="project" value="UniProtKB-KW"/>
</dbReference>
<dbReference type="Proteomes" id="UP001295469">
    <property type="component" value="Chromosome C06"/>
</dbReference>
<reference evidence="5 6" key="1">
    <citation type="journal article" date="2014" name="Science">
        <title>Plant genetics. Early allopolyploid evolution in the post-Neolithic Brassica napus oilseed genome.</title>
        <authorList>
            <person name="Chalhoub B."/>
            <person name="Denoeud F."/>
            <person name="Liu S."/>
            <person name="Parkin I.A."/>
            <person name="Tang H."/>
            <person name="Wang X."/>
            <person name="Chiquet J."/>
            <person name="Belcram H."/>
            <person name="Tong C."/>
            <person name="Samans B."/>
            <person name="Correa M."/>
            <person name="Da Silva C."/>
            <person name="Just J."/>
            <person name="Falentin C."/>
            <person name="Koh C.S."/>
            <person name="Le Clainche I."/>
            <person name="Bernard M."/>
            <person name="Bento P."/>
            <person name="Noel B."/>
            <person name="Labadie K."/>
            <person name="Alberti A."/>
            <person name="Charles M."/>
            <person name="Arnaud D."/>
            <person name="Guo H."/>
            <person name="Daviaud C."/>
            <person name="Alamery S."/>
            <person name="Jabbari K."/>
            <person name="Zhao M."/>
            <person name="Edger P.P."/>
            <person name="Chelaifa H."/>
            <person name="Tack D."/>
            <person name="Lassalle G."/>
            <person name="Mestiri I."/>
            <person name="Schnel N."/>
            <person name="Le Paslier M.C."/>
            <person name="Fan G."/>
            <person name="Renault V."/>
            <person name="Bayer P.E."/>
            <person name="Golicz A.A."/>
            <person name="Manoli S."/>
            <person name="Lee T.H."/>
            <person name="Thi V.H."/>
            <person name="Chalabi S."/>
            <person name="Hu Q."/>
            <person name="Fan C."/>
            <person name="Tollenaere R."/>
            <person name="Lu Y."/>
            <person name="Battail C."/>
            <person name="Shen J."/>
            <person name="Sidebottom C.H."/>
            <person name="Wang X."/>
            <person name="Canaguier A."/>
            <person name="Chauveau A."/>
            <person name="Berard A."/>
            <person name="Deniot G."/>
            <person name="Guan M."/>
            <person name="Liu Z."/>
            <person name="Sun F."/>
            <person name="Lim Y.P."/>
            <person name="Lyons E."/>
            <person name="Town C.D."/>
            <person name="Bancroft I."/>
            <person name="Wang X."/>
            <person name="Meng J."/>
            <person name="Ma J."/>
            <person name="Pires J.C."/>
            <person name="King G.J."/>
            <person name="Brunel D."/>
            <person name="Delourme R."/>
            <person name="Renard M."/>
            <person name="Aury J.M."/>
            <person name="Adams K.L."/>
            <person name="Batley J."/>
            <person name="Snowdon R.J."/>
            <person name="Tost J."/>
            <person name="Edwards D."/>
            <person name="Zhou Y."/>
            <person name="Hua W."/>
            <person name="Sharpe A.G."/>
            <person name="Paterson A.H."/>
            <person name="Guan C."/>
            <person name="Wincker P."/>
        </authorList>
    </citation>
    <scope>NUCLEOTIDE SEQUENCE [LARGE SCALE GENOMIC DNA]</scope>
    <source>
        <strain evidence="6">cv. Darmor-bzh</strain>
    </source>
</reference>
<dbReference type="PaxDb" id="3708-A0A078J8P2"/>
<accession>A0A078J8P2</accession>
<keyword evidence="6" id="KW-1185">Reference proteome</keyword>
<dbReference type="EMBL" id="LK033970">
    <property type="protein sequence ID" value="CDY61224.1"/>
    <property type="molecule type" value="Genomic_DNA"/>
</dbReference>
<dbReference type="InterPro" id="IPR040389">
    <property type="entry name" value="SMR"/>
</dbReference>
<organism evidence="5 6">
    <name type="scientific">Brassica napus</name>
    <name type="common">Rape</name>
    <dbReference type="NCBI Taxonomy" id="3708"/>
    <lineage>
        <taxon>Eukaryota</taxon>
        <taxon>Viridiplantae</taxon>
        <taxon>Streptophyta</taxon>
        <taxon>Embryophyta</taxon>
        <taxon>Tracheophyta</taxon>
        <taxon>Spermatophyta</taxon>
        <taxon>Magnoliopsida</taxon>
        <taxon>eudicotyledons</taxon>
        <taxon>Gunneridae</taxon>
        <taxon>Pentapetalae</taxon>
        <taxon>rosids</taxon>
        <taxon>malvids</taxon>
        <taxon>Brassicales</taxon>
        <taxon>Brassicaceae</taxon>
        <taxon>Brassiceae</taxon>
        <taxon>Brassica</taxon>
    </lineage>
</organism>
<evidence type="ECO:0000256" key="3">
    <source>
        <dbReference type="SAM" id="MobiDB-lite"/>
    </source>
</evidence>
<dbReference type="AlphaFoldDB" id="A0A078J8P2"/>
<dbReference type="Gramene" id="CDY61224">
    <property type="protein sequence ID" value="CDY61224"/>
    <property type="gene ID" value="GSBRNA2T00030728001"/>
</dbReference>
<dbReference type="EMBL" id="HG994370">
    <property type="protein sequence ID" value="CAF2063844.1"/>
    <property type="molecule type" value="Genomic_DNA"/>
</dbReference>
<gene>
    <name evidence="5" type="primary">BnaC06g43700D</name>
    <name evidence="4" type="ORF">DARMORV10_C06P44580.1</name>
    <name evidence="5" type="ORF">GSBRNA2T00030728001</name>
</gene>
<feature type="compositionally biased region" description="Pro residues" evidence="3">
    <location>
        <begin position="40"/>
        <end position="50"/>
    </location>
</feature>
<dbReference type="GO" id="GO:0032875">
    <property type="term" value="P:regulation of DNA endoreduplication"/>
    <property type="evidence" value="ECO:0007669"/>
    <property type="project" value="InterPro"/>
</dbReference>
<evidence type="ECO:0000256" key="1">
    <source>
        <dbReference type="ARBA" id="ARBA00023013"/>
    </source>
</evidence>